<evidence type="ECO:0000313" key="3">
    <source>
        <dbReference type="EMBL" id="KAF2271702.1"/>
    </source>
</evidence>
<reference evidence="3" key="1">
    <citation type="journal article" date="2020" name="Stud. Mycol.">
        <title>101 Dothideomycetes genomes: a test case for predicting lifestyles and emergence of pathogens.</title>
        <authorList>
            <person name="Haridas S."/>
            <person name="Albert R."/>
            <person name="Binder M."/>
            <person name="Bloem J."/>
            <person name="Labutti K."/>
            <person name="Salamov A."/>
            <person name="Andreopoulos B."/>
            <person name="Baker S."/>
            <person name="Barry K."/>
            <person name="Bills G."/>
            <person name="Bluhm B."/>
            <person name="Cannon C."/>
            <person name="Castanera R."/>
            <person name="Culley D."/>
            <person name="Daum C."/>
            <person name="Ezra D."/>
            <person name="Gonzalez J."/>
            <person name="Henrissat B."/>
            <person name="Kuo A."/>
            <person name="Liang C."/>
            <person name="Lipzen A."/>
            <person name="Lutzoni F."/>
            <person name="Magnuson J."/>
            <person name="Mondo S."/>
            <person name="Nolan M."/>
            <person name="Ohm R."/>
            <person name="Pangilinan J."/>
            <person name="Park H.-J."/>
            <person name="Ramirez L."/>
            <person name="Alfaro M."/>
            <person name="Sun H."/>
            <person name="Tritt A."/>
            <person name="Yoshinaga Y."/>
            <person name="Zwiers L.-H."/>
            <person name="Turgeon B."/>
            <person name="Goodwin S."/>
            <person name="Spatafora J."/>
            <person name="Crous P."/>
            <person name="Grigoriev I."/>
        </authorList>
    </citation>
    <scope>NUCLEOTIDE SEQUENCE</scope>
    <source>
        <strain evidence="3">CBS 379.55</strain>
    </source>
</reference>
<dbReference type="Gene3D" id="1.20.58.340">
    <property type="entry name" value="Magnesium transport protein CorA, transmembrane region"/>
    <property type="match status" value="1"/>
</dbReference>
<feature type="transmembrane region" description="Helical" evidence="2">
    <location>
        <begin position="392"/>
        <end position="410"/>
    </location>
</feature>
<name>A0A6A6J5N0_WESOR</name>
<gene>
    <name evidence="3" type="ORF">EI97DRAFT_470971</name>
</gene>
<sequence>MDIPVDADSPESVTFWTLAYYLEQESSMSKVRAGVKYYFDSQTFHIGNALDIPDYLRRCLEKAEETKTPFIVILSIVGEPQWLSAALSSALPGVSHGWIQDFLDFETARHMWERGTVVLPVFKKARKDLRFFMQYPDVRSDWHYDFQSSHDIDAKISFSPVATYVGSSRSEDNNEQQGESTPIIALACRDAKVADALQRHCVAGNWSCEPLFSCPARIFVDLFALLADWSRVWRCAREELALRDAQLHGGGGEKAKAPSVLLQTRALHRDTANVIALREELRLHVSAFQRFEALLQTAQVSSSCTRVFGGGEEVRDLQERTADCLQNLVHHQESSGVIHRQLEILLSLAFNTETVSQGQAVARLNALAFGFLPLSWVATLFGMTNFGISSVWYPLWAFVVAAFVLLGFYAPRAVQEWQKFETALSVKKIRAFLSFREEEKTDVQGVREKAPSRNRLTRRRRNDGYSPAPQQTTTTDAPSSQPYLDIVPEPDASMLASAAAAAAPTPAPTSRPRFRLPQHPPGQSRLALAQVKRGIDRGRRTLLVRKPSPMSHLAVNRPKGVGWREWRRGMREMERGDG</sequence>
<dbReference type="OrthoDB" id="3796591at2759"/>
<feature type="region of interest" description="Disordered" evidence="1">
    <location>
        <begin position="443"/>
        <end position="522"/>
    </location>
</feature>
<keyword evidence="4" id="KW-1185">Reference proteome</keyword>
<evidence type="ECO:0000256" key="2">
    <source>
        <dbReference type="SAM" id="Phobius"/>
    </source>
</evidence>
<keyword evidence="2" id="KW-0472">Membrane</keyword>
<organism evidence="3 4">
    <name type="scientific">Westerdykella ornata</name>
    <dbReference type="NCBI Taxonomy" id="318751"/>
    <lineage>
        <taxon>Eukaryota</taxon>
        <taxon>Fungi</taxon>
        <taxon>Dikarya</taxon>
        <taxon>Ascomycota</taxon>
        <taxon>Pezizomycotina</taxon>
        <taxon>Dothideomycetes</taxon>
        <taxon>Pleosporomycetidae</taxon>
        <taxon>Pleosporales</taxon>
        <taxon>Sporormiaceae</taxon>
        <taxon>Westerdykella</taxon>
    </lineage>
</organism>
<keyword evidence="2" id="KW-1133">Transmembrane helix</keyword>
<dbReference type="AlphaFoldDB" id="A0A6A6J5N0"/>
<keyword evidence="2" id="KW-0812">Transmembrane</keyword>
<dbReference type="GeneID" id="54554977"/>
<accession>A0A6A6J5N0</accession>
<evidence type="ECO:0000313" key="4">
    <source>
        <dbReference type="Proteomes" id="UP000800097"/>
    </source>
</evidence>
<dbReference type="Proteomes" id="UP000800097">
    <property type="component" value="Unassembled WGS sequence"/>
</dbReference>
<feature type="compositionally biased region" description="Low complexity" evidence="1">
    <location>
        <begin position="466"/>
        <end position="482"/>
    </location>
</feature>
<feature type="compositionally biased region" description="Low complexity" evidence="1">
    <location>
        <begin position="496"/>
        <end position="511"/>
    </location>
</feature>
<evidence type="ECO:0000256" key="1">
    <source>
        <dbReference type="SAM" id="MobiDB-lite"/>
    </source>
</evidence>
<dbReference type="EMBL" id="ML986534">
    <property type="protein sequence ID" value="KAF2271702.1"/>
    <property type="molecule type" value="Genomic_DNA"/>
</dbReference>
<proteinExistence type="predicted"/>
<protein>
    <submittedName>
        <fullName evidence="3">Uncharacterized protein</fullName>
    </submittedName>
</protein>
<dbReference type="RefSeq" id="XP_033649241.1">
    <property type="nucleotide sequence ID" value="XM_033801802.1"/>
</dbReference>